<sequence>MIGKAIILGILAGLTQLDSRIAGDNMLQRPIVTGLLVGLLLGDIKTGIIVGGSLELVMMGFVGIGVSSPADVNIGGILGAAFAIISKLDIQAAVTLTIPIAMLANFVGIFIRTVNIAFQHMADTYADKGDYKGVERTLWYGAALFFICPALVVFFGVLFGSNAAATLVSAVPMQIMDGLKVASGVLPAIGMALLLDMTFDKKYAGYLALGFILVAYLKLDILAIAIIGGIIAYIIYQNKSKGGVYNG</sequence>
<keyword evidence="8 9" id="KW-0472">Membrane</keyword>
<dbReference type="AlphaFoldDB" id="A0A0U9HHA2"/>
<dbReference type="InterPro" id="IPR050303">
    <property type="entry name" value="GatZ_KbaZ_carbometab"/>
</dbReference>
<evidence type="ECO:0000256" key="7">
    <source>
        <dbReference type="ARBA" id="ARBA00022989"/>
    </source>
</evidence>
<gene>
    <name evidence="10" type="ORF">TSYNT_7303</name>
</gene>
<evidence type="ECO:0000256" key="9">
    <source>
        <dbReference type="SAM" id="Phobius"/>
    </source>
</evidence>
<organism evidence="10">
    <name type="scientific">Tepidanaerobacter syntrophicus</name>
    <dbReference type="NCBI Taxonomy" id="224999"/>
    <lineage>
        <taxon>Bacteria</taxon>
        <taxon>Bacillati</taxon>
        <taxon>Bacillota</taxon>
        <taxon>Clostridia</taxon>
        <taxon>Thermosediminibacterales</taxon>
        <taxon>Tepidanaerobacteraceae</taxon>
        <taxon>Tepidanaerobacter</taxon>
    </lineage>
</organism>
<dbReference type="GO" id="GO:0009401">
    <property type="term" value="P:phosphoenolpyruvate-dependent sugar phosphotransferase system"/>
    <property type="evidence" value="ECO:0007669"/>
    <property type="project" value="UniProtKB-KW"/>
</dbReference>
<dbReference type="PROSITE" id="PS51106">
    <property type="entry name" value="PTS_EIIC_TYPE_4"/>
    <property type="match status" value="1"/>
</dbReference>
<keyword evidence="11" id="KW-1185">Reference proteome</keyword>
<keyword evidence="7 9" id="KW-1133">Transmembrane helix</keyword>
<dbReference type="InterPro" id="IPR004700">
    <property type="entry name" value="PTS_IIC_man"/>
</dbReference>
<keyword evidence="4" id="KW-0762">Sugar transport</keyword>
<feature type="transmembrane region" description="Helical" evidence="9">
    <location>
        <begin position="56"/>
        <end position="84"/>
    </location>
</feature>
<dbReference type="STRING" id="224999.GCA_001485475_01299"/>
<evidence type="ECO:0000256" key="6">
    <source>
        <dbReference type="ARBA" id="ARBA00022692"/>
    </source>
</evidence>
<evidence type="ECO:0000256" key="1">
    <source>
        <dbReference type="ARBA" id="ARBA00004651"/>
    </source>
</evidence>
<dbReference type="Proteomes" id="UP000062160">
    <property type="component" value="Unassembled WGS sequence"/>
</dbReference>
<dbReference type="Pfam" id="PF03609">
    <property type="entry name" value="EII-Sor"/>
    <property type="match status" value="1"/>
</dbReference>
<protein>
    <submittedName>
        <fullName evidence="10">PTS system, mannose-specific IIC component</fullName>
    </submittedName>
</protein>
<dbReference type="PANTHER" id="PTHR32502">
    <property type="entry name" value="N-ACETYLGALACTOSAMINE PERMEASE II COMPONENT-RELATED"/>
    <property type="match status" value="1"/>
</dbReference>
<feature type="transmembrane region" description="Helical" evidence="9">
    <location>
        <begin position="90"/>
        <end position="111"/>
    </location>
</feature>
<evidence type="ECO:0000256" key="5">
    <source>
        <dbReference type="ARBA" id="ARBA00022683"/>
    </source>
</evidence>
<evidence type="ECO:0000256" key="2">
    <source>
        <dbReference type="ARBA" id="ARBA00022448"/>
    </source>
</evidence>
<dbReference type="GO" id="GO:0005886">
    <property type="term" value="C:plasma membrane"/>
    <property type="evidence" value="ECO:0007669"/>
    <property type="project" value="UniProtKB-SubCell"/>
</dbReference>
<keyword evidence="6 9" id="KW-0812">Transmembrane</keyword>
<evidence type="ECO:0000313" key="11">
    <source>
        <dbReference type="Proteomes" id="UP000062160"/>
    </source>
</evidence>
<evidence type="ECO:0000256" key="4">
    <source>
        <dbReference type="ARBA" id="ARBA00022597"/>
    </source>
</evidence>
<comment type="subcellular location">
    <subcellularLocation>
        <location evidence="1">Cell membrane</location>
        <topology evidence="1">Multi-pass membrane protein</topology>
    </subcellularLocation>
</comment>
<proteinExistence type="predicted"/>
<evidence type="ECO:0000313" key="10">
    <source>
        <dbReference type="EMBL" id="GAQ25284.1"/>
    </source>
</evidence>
<dbReference type="OrthoDB" id="9815089at2"/>
<keyword evidence="3" id="KW-1003">Cell membrane</keyword>
<feature type="transmembrane region" description="Helical" evidence="9">
    <location>
        <begin position="206"/>
        <end position="236"/>
    </location>
</feature>
<name>A0A0U9HHA2_9FIRM</name>
<feature type="transmembrane region" description="Helical" evidence="9">
    <location>
        <begin position="138"/>
        <end position="159"/>
    </location>
</feature>
<dbReference type="RefSeq" id="WP_059032681.1">
    <property type="nucleotide sequence ID" value="NZ_DF977001.1"/>
</dbReference>
<feature type="transmembrane region" description="Helical" evidence="9">
    <location>
        <begin position="27"/>
        <end position="44"/>
    </location>
</feature>
<evidence type="ECO:0000256" key="3">
    <source>
        <dbReference type="ARBA" id="ARBA00022475"/>
    </source>
</evidence>
<feature type="transmembrane region" description="Helical" evidence="9">
    <location>
        <begin position="179"/>
        <end position="199"/>
    </location>
</feature>
<keyword evidence="2" id="KW-0813">Transport</keyword>
<dbReference type="PANTHER" id="PTHR32502:SF8">
    <property type="entry name" value="N-ACETYLGALACTOSAMINE PERMEASE IIC COMPONENT 1"/>
    <property type="match status" value="1"/>
</dbReference>
<dbReference type="EMBL" id="DF977001">
    <property type="protein sequence ID" value="GAQ25284.1"/>
    <property type="molecule type" value="Genomic_DNA"/>
</dbReference>
<keyword evidence="5" id="KW-0598">Phosphotransferase system</keyword>
<reference evidence="10" key="1">
    <citation type="journal article" date="2016" name="Genome Announc.">
        <title>Draft Genome Sequence of the Syntrophic Lactate-Degrading Bacterium Tepidanaerobacter syntrophicus JLT.</title>
        <authorList>
            <person name="Matsuura N."/>
            <person name="Ohashi A."/>
            <person name="Tourlousse D.M."/>
            <person name="Sekiguchi Y."/>
        </authorList>
    </citation>
    <scope>NUCLEOTIDE SEQUENCE [LARGE SCALE GENOMIC DNA]</scope>
    <source>
        <strain evidence="10">JL</strain>
    </source>
</reference>
<evidence type="ECO:0000256" key="8">
    <source>
        <dbReference type="ARBA" id="ARBA00023136"/>
    </source>
</evidence>
<accession>A0A0U9HHA2</accession>